<sequence length="56" mass="6592">MPAPRRAEYDSEEFKRLWYSRTTVEEMAEKYGVAPVCIHHAAMRRGFDTKFVARAQ</sequence>
<evidence type="ECO:0000313" key="1">
    <source>
        <dbReference type="EMBL" id="QEW26699.1"/>
    </source>
</evidence>
<name>A0A5P3ABG4_9RHOB</name>
<dbReference type="KEGG" id="rid:RIdsm_02501"/>
<dbReference type="AlphaFoldDB" id="A0A5P3ABG4"/>
<proteinExistence type="predicted"/>
<reference evidence="1 2" key="1">
    <citation type="submission" date="2018-08" db="EMBL/GenBank/DDBJ databases">
        <title>Genetic Globetrotter - A new plasmid hitch-hiking vast phylogenetic and geographic distances.</title>
        <authorList>
            <person name="Vollmers J."/>
            <person name="Petersen J."/>
        </authorList>
    </citation>
    <scope>NUCLEOTIDE SEQUENCE [LARGE SCALE GENOMIC DNA]</scope>
    <source>
        <strain evidence="1 2">DSM 26383</strain>
    </source>
</reference>
<organism evidence="1 2">
    <name type="scientific">Roseovarius indicus</name>
    <dbReference type="NCBI Taxonomy" id="540747"/>
    <lineage>
        <taxon>Bacteria</taxon>
        <taxon>Pseudomonadati</taxon>
        <taxon>Pseudomonadota</taxon>
        <taxon>Alphaproteobacteria</taxon>
        <taxon>Rhodobacterales</taxon>
        <taxon>Roseobacteraceae</taxon>
        <taxon>Roseovarius</taxon>
    </lineage>
</organism>
<accession>A0A5P3ABG4</accession>
<evidence type="ECO:0000313" key="2">
    <source>
        <dbReference type="Proteomes" id="UP000325785"/>
    </source>
</evidence>
<dbReference type="Proteomes" id="UP000325785">
    <property type="component" value="Chromosome"/>
</dbReference>
<evidence type="ECO:0008006" key="3">
    <source>
        <dbReference type="Google" id="ProtNLM"/>
    </source>
</evidence>
<dbReference type="EMBL" id="CP031598">
    <property type="protein sequence ID" value="QEW26699.1"/>
    <property type="molecule type" value="Genomic_DNA"/>
</dbReference>
<gene>
    <name evidence="1" type="ORF">RIdsm_02501</name>
</gene>
<protein>
    <recommendedName>
        <fullName evidence="3">Transcriptional regulator</fullName>
    </recommendedName>
</protein>